<dbReference type="AlphaFoldDB" id="A0A9Q4B1N6"/>
<dbReference type="RefSeq" id="WP_257821248.1">
    <property type="nucleotide sequence ID" value="NZ_JABXYM010000001.1"/>
</dbReference>
<dbReference type="InterPro" id="IPR029064">
    <property type="entry name" value="Ribosomal_eL30-like_sf"/>
</dbReference>
<organism evidence="1 2">
    <name type="scientific">Salipaludibacillus agaradhaerens</name>
    <name type="common">Bacillus agaradhaerens</name>
    <dbReference type="NCBI Taxonomy" id="76935"/>
    <lineage>
        <taxon>Bacteria</taxon>
        <taxon>Bacillati</taxon>
        <taxon>Bacillota</taxon>
        <taxon>Bacilli</taxon>
        <taxon>Bacillales</taxon>
        <taxon>Bacillaceae</taxon>
    </lineage>
</organism>
<sequence length="130" mass="14935">MSNEKLEDILKKGMYGTPQLRPEERKLFLSSFAERVYLALTKSQVRHRGIYPEAETMMTQQKNAKLLINGGLSYHEYSNYIQTANKHHIPFTIVNDGRESPLGIVLAADSPVNREDSMFVKDDLYHDDMS</sequence>
<comment type="caution">
    <text evidence="1">The sequence shown here is derived from an EMBL/GenBank/DDBJ whole genome shotgun (WGS) entry which is preliminary data.</text>
</comment>
<keyword evidence="2" id="KW-1185">Reference proteome</keyword>
<reference evidence="1" key="1">
    <citation type="submission" date="2020-06" db="EMBL/GenBank/DDBJ databases">
        <title>Insight into the genomes of haloalkaliphilic bacilli from Kenyan soda lakes.</title>
        <authorList>
            <person name="Mwirichia R."/>
            <person name="Villamizar G.C."/>
            <person name="Poehlein A."/>
            <person name="Mugweru J."/>
            <person name="Kipnyargis A."/>
            <person name="Kiplimo D."/>
            <person name="Orwa P."/>
            <person name="Daniel R."/>
        </authorList>
    </citation>
    <scope>NUCLEOTIDE SEQUENCE</scope>
    <source>
        <strain evidence="1">B1096_S55</strain>
    </source>
</reference>
<dbReference type="Gene3D" id="3.30.1330.30">
    <property type="match status" value="1"/>
</dbReference>
<dbReference type="Proteomes" id="UP001057753">
    <property type="component" value="Unassembled WGS sequence"/>
</dbReference>
<evidence type="ECO:0000313" key="1">
    <source>
        <dbReference type="EMBL" id="MCR6096718.1"/>
    </source>
</evidence>
<dbReference type="SUPFAM" id="SSF160515">
    <property type="entry name" value="YueI-like"/>
    <property type="match status" value="1"/>
</dbReference>
<proteinExistence type="predicted"/>
<dbReference type="EMBL" id="JABXYM010000001">
    <property type="protein sequence ID" value="MCR6096718.1"/>
    <property type="molecule type" value="Genomic_DNA"/>
</dbReference>
<gene>
    <name evidence="1" type="ORF">HXA33_09125</name>
</gene>
<dbReference type="PIRSF" id="PIRSF034303">
    <property type="entry name" value="DUF1694"/>
    <property type="match status" value="1"/>
</dbReference>
<evidence type="ECO:0000313" key="2">
    <source>
        <dbReference type="Proteomes" id="UP001057753"/>
    </source>
</evidence>
<protein>
    <submittedName>
        <fullName evidence="1">YueI family protein</fullName>
    </submittedName>
</protein>
<accession>A0A9Q4B1N6</accession>
<name>A0A9Q4B1N6_SALAG</name>
<dbReference type="InterPro" id="IPR012543">
    <property type="entry name" value="DUF1694"/>
</dbReference>
<dbReference type="Pfam" id="PF07997">
    <property type="entry name" value="DUF1694"/>
    <property type="match status" value="1"/>
</dbReference>